<gene>
    <name evidence="2" type="ORF">L3Y34_002899</name>
    <name evidence="3" type="ORF">L5515_010053</name>
</gene>
<evidence type="ECO:0000313" key="4">
    <source>
        <dbReference type="Proteomes" id="UP000827892"/>
    </source>
</evidence>
<organism evidence="3 5">
    <name type="scientific">Caenorhabditis briggsae</name>
    <dbReference type="NCBI Taxonomy" id="6238"/>
    <lineage>
        <taxon>Eukaryota</taxon>
        <taxon>Metazoa</taxon>
        <taxon>Ecdysozoa</taxon>
        <taxon>Nematoda</taxon>
        <taxon>Chromadorea</taxon>
        <taxon>Rhabditida</taxon>
        <taxon>Rhabditina</taxon>
        <taxon>Rhabditomorpha</taxon>
        <taxon>Rhabditoidea</taxon>
        <taxon>Rhabditidae</taxon>
        <taxon>Peloderinae</taxon>
        <taxon>Caenorhabditis</taxon>
    </lineage>
</organism>
<evidence type="ECO:0008006" key="6">
    <source>
        <dbReference type="Google" id="ProtNLM"/>
    </source>
</evidence>
<keyword evidence="5" id="KW-1185">Reference proteome</keyword>
<dbReference type="EMBL" id="CP092623">
    <property type="protein sequence ID" value="UMM26283.1"/>
    <property type="molecule type" value="Genomic_DNA"/>
</dbReference>
<sequence>MNRAFCVILWILGPDEADDKAKGDEDFHVFWKLLGTSWTTTPISTTIIRTKVQIHCLVSNTGTFLEVSIPTWWLSTVSGQ</sequence>
<name>A0AAE9EP85_CAEBR</name>
<dbReference type="AlphaFoldDB" id="A0AAE9EP85"/>
<evidence type="ECO:0000313" key="2">
    <source>
        <dbReference type="EMBL" id="ULT93029.1"/>
    </source>
</evidence>
<reference evidence="2 4" key="2">
    <citation type="submission" date="2022-05" db="EMBL/GenBank/DDBJ databases">
        <title>Chromosome-level reference genomes for two strains of Caenorhabditis briggsae: an improved platform for comparative genomics.</title>
        <authorList>
            <person name="Stevens L."/>
            <person name="Andersen E.C."/>
        </authorList>
    </citation>
    <scope>NUCLEOTIDE SEQUENCE [LARGE SCALE GENOMIC DNA]</scope>
    <source>
        <strain evidence="2">QX1410_ONT</strain>
        <tissue evidence="2">Whole-organism</tissue>
    </source>
</reference>
<evidence type="ECO:0000313" key="3">
    <source>
        <dbReference type="EMBL" id="UMM26283.1"/>
    </source>
</evidence>
<evidence type="ECO:0000313" key="5">
    <source>
        <dbReference type="Proteomes" id="UP000829354"/>
    </source>
</evidence>
<feature type="chain" id="PRO_5044707126" description="Secreted protein" evidence="1">
    <location>
        <begin position="18"/>
        <end position="80"/>
    </location>
</feature>
<reference evidence="3 5" key="1">
    <citation type="submission" date="2022-04" db="EMBL/GenBank/DDBJ databases">
        <title>Chromosome-level reference genomes for two strains of Caenorhabditis briggsae: an improved platform for comparative genomics.</title>
        <authorList>
            <person name="Stevens L."/>
            <person name="Andersen E."/>
        </authorList>
    </citation>
    <scope>NUCLEOTIDE SEQUENCE [LARGE SCALE GENOMIC DNA]</scope>
    <source>
        <strain evidence="3">VX34</strain>
        <tissue evidence="3">Whole-organism</tissue>
    </source>
</reference>
<dbReference type="EMBL" id="CP090894">
    <property type="protein sequence ID" value="ULT93029.1"/>
    <property type="molecule type" value="Genomic_DNA"/>
</dbReference>
<accession>A0AAE9EP85</accession>
<feature type="signal peptide" evidence="1">
    <location>
        <begin position="1"/>
        <end position="17"/>
    </location>
</feature>
<proteinExistence type="predicted"/>
<evidence type="ECO:0000256" key="1">
    <source>
        <dbReference type="SAM" id="SignalP"/>
    </source>
</evidence>
<dbReference type="Proteomes" id="UP000827892">
    <property type="component" value="Chromosome IV"/>
</dbReference>
<dbReference type="Proteomes" id="UP000829354">
    <property type="component" value="Chromosome IV"/>
</dbReference>
<protein>
    <recommendedName>
        <fullName evidence="6">Secreted protein</fullName>
    </recommendedName>
</protein>
<keyword evidence="1" id="KW-0732">Signal</keyword>